<dbReference type="Gene3D" id="2.40.50.100">
    <property type="match status" value="1"/>
</dbReference>
<proteinExistence type="inferred from homology"/>
<evidence type="ECO:0000256" key="1">
    <source>
        <dbReference type="ARBA" id="ARBA00009477"/>
    </source>
</evidence>
<organism evidence="8 9">
    <name type="scientific">Nibricoccus aquaticus</name>
    <dbReference type="NCBI Taxonomy" id="2576891"/>
    <lineage>
        <taxon>Bacteria</taxon>
        <taxon>Pseudomonadati</taxon>
        <taxon>Verrucomicrobiota</taxon>
        <taxon>Opitutia</taxon>
        <taxon>Opitutales</taxon>
        <taxon>Opitutaceae</taxon>
        <taxon>Nibricoccus</taxon>
    </lineage>
</organism>
<feature type="region of interest" description="Disordered" evidence="3">
    <location>
        <begin position="346"/>
        <end position="387"/>
    </location>
</feature>
<dbReference type="Gene3D" id="2.40.30.170">
    <property type="match status" value="1"/>
</dbReference>
<dbReference type="GO" id="GO:0015562">
    <property type="term" value="F:efflux transmembrane transporter activity"/>
    <property type="evidence" value="ECO:0007669"/>
    <property type="project" value="TreeGrafter"/>
</dbReference>
<keyword evidence="4" id="KW-0472">Membrane</keyword>
<dbReference type="SUPFAM" id="SSF111369">
    <property type="entry name" value="HlyD-like secretion proteins"/>
    <property type="match status" value="1"/>
</dbReference>
<evidence type="ECO:0000256" key="3">
    <source>
        <dbReference type="SAM" id="MobiDB-lite"/>
    </source>
</evidence>
<dbReference type="Pfam" id="PF25990">
    <property type="entry name" value="Beta-barrel_YknX"/>
    <property type="match status" value="1"/>
</dbReference>
<dbReference type="AlphaFoldDB" id="A0A290Q4L7"/>
<reference evidence="8 9" key="1">
    <citation type="submission" date="2017-09" db="EMBL/GenBank/DDBJ databases">
        <title>Complete genome sequence of Verrucomicrobial strain HZ-65, isolated from freshwater.</title>
        <authorList>
            <person name="Choi A."/>
        </authorList>
    </citation>
    <scope>NUCLEOTIDE SEQUENCE [LARGE SCALE GENOMIC DNA]</scope>
    <source>
        <strain evidence="8 9">HZ-65</strain>
    </source>
</reference>
<dbReference type="Proteomes" id="UP000217265">
    <property type="component" value="Chromosome"/>
</dbReference>
<protein>
    <submittedName>
        <fullName evidence="8">Efflux transporter periplasmic adaptor subunit</fullName>
    </submittedName>
</protein>
<dbReference type="Pfam" id="PF25975">
    <property type="entry name" value="CzcB_C"/>
    <property type="match status" value="1"/>
</dbReference>
<dbReference type="OrthoDB" id="9810430at2"/>
<accession>A0A290Q4L7</accession>
<gene>
    <name evidence="8" type="ORF">CMV30_04300</name>
</gene>
<dbReference type="InterPro" id="IPR058625">
    <property type="entry name" value="MdtA-like_BSH"/>
</dbReference>
<dbReference type="Pfam" id="PF25917">
    <property type="entry name" value="BSH_RND"/>
    <property type="match status" value="1"/>
</dbReference>
<evidence type="ECO:0000313" key="9">
    <source>
        <dbReference type="Proteomes" id="UP000217265"/>
    </source>
</evidence>
<feature type="compositionally biased region" description="Basic and acidic residues" evidence="3">
    <location>
        <begin position="376"/>
        <end position="387"/>
    </location>
</feature>
<comment type="similarity">
    <text evidence="1">Belongs to the membrane fusion protein (MFP) (TC 8.A.1) family.</text>
</comment>
<dbReference type="InterPro" id="IPR006143">
    <property type="entry name" value="RND_pump_MFP"/>
</dbReference>
<evidence type="ECO:0000313" key="8">
    <source>
        <dbReference type="EMBL" id="ATC63237.1"/>
    </source>
</evidence>
<evidence type="ECO:0000259" key="5">
    <source>
        <dbReference type="Pfam" id="PF25917"/>
    </source>
</evidence>
<evidence type="ECO:0000256" key="4">
    <source>
        <dbReference type="SAM" id="Phobius"/>
    </source>
</evidence>
<feature type="domain" description="Multidrug resistance protein MdtA-like barrel-sandwich hybrid" evidence="5">
    <location>
        <begin position="81"/>
        <end position="227"/>
    </location>
</feature>
<dbReference type="Gene3D" id="1.10.287.470">
    <property type="entry name" value="Helix hairpin bin"/>
    <property type="match status" value="1"/>
</dbReference>
<feature type="coiled-coil region" evidence="2">
    <location>
        <begin position="172"/>
        <end position="199"/>
    </location>
</feature>
<keyword evidence="4" id="KW-0812">Transmembrane</keyword>
<sequence length="466" mass="50195">MSTPAPSAPTLTQRPPAKRKKSRKKLYIVIAIVLVVIVGFAMRNAAKNRDKAVRVTTEKAITKTITQVVSATGKIQPEVEVKMQPEVTGEITELPFREGATVKKGDLVISIKPDNYRYIVDQREADLTSARASAVDSRVRFEKAQADFKRSEALFKGNLISESLFAADKATYEGAQANYDSAQANIRRSEGLLKQAKDTLEKTTLYAPIDGTVTTRASEVGERVAATGSYGGTIVMSIADLSNMEVRVNINENDIVNVKAGDKARVSIDAFPGRKFDAEVKEIGSAAKVTGQNTQEEVTNFQVKIRILEKDVPLRPGMSANADIETQTVENVIAVPVQSVVVRARGSNKTNEQLAKDREEKASETKGESGATAVNDKQKKQSEKTDRGAMQRVVFVKNGDTVKMVSVETGIADTTHFEIKSGLAAGDEVVSGSYAVLTRTLADGMKVEMEKPKAATPAAGDAGAGK</sequence>
<dbReference type="KEGG" id="vbh:CMV30_04300"/>
<feature type="transmembrane region" description="Helical" evidence="4">
    <location>
        <begin position="26"/>
        <end position="46"/>
    </location>
</feature>
<dbReference type="InterPro" id="IPR058649">
    <property type="entry name" value="CzcB_C"/>
</dbReference>
<dbReference type="RefSeq" id="WP_096054869.1">
    <property type="nucleotide sequence ID" value="NZ_CP023344.1"/>
</dbReference>
<dbReference type="Gene3D" id="2.40.420.20">
    <property type="match status" value="1"/>
</dbReference>
<name>A0A290Q4L7_9BACT</name>
<dbReference type="PANTHER" id="PTHR30469:SF33">
    <property type="entry name" value="SLR1207 PROTEIN"/>
    <property type="match status" value="1"/>
</dbReference>
<dbReference type="GO" id="GO:1990281">
    <property type="term" value="C:efflux pump complex"/>
    <property type="evidence" value="ECO:0007669"/>
    <property type="project" value="TreeGrafter"/>
</dbReference>
<evidence type="ECO:0000259" key="6">
    <source>
        <dbReference type="Pfam" id="PF25975"/>
    </source>
</evidence>
<feature type="domain" description="CzcB-like C-terminal circularly permuted SH3-like" evidence="6">
    <location>
        <begin position="391"/>
        <end position="433"/>
    </location>
</feature>
<evidence type="ECO:0000259" key="7">
    <source>
        <dbReference type="Pfam" id="PF25990"/>
    </source>
</evidence>
<keyword evidence="9" id="KW-1185">Reference proteome</keyword>
<dbReference type="NCBIfam" id="TIGR01730">
    <property type="entry name" value="RND_mfp"/>
    <property type="match status" value="1"/>
</dbReference>
<keyword evidence="4" id="KW-1133">Transmembrane helix</keyword>
<dbReference type="PANTHER" id="PTHR30469">
    <property type="entry name" value="MULTIDRUG RESISTANCE PROTEIN MDTA"/>
    <property type="match status" value="1"/>
</dbReference>
<dbReference type="InterPro" id="IPR058636">
    <property type="entry name" value="Beta-barrel_YknX"/>
</dbReference>
<feature type="compositionally biased region" description="Basic and acidic residues" evidence="3">
    <location>
        <begin position="354"/>
        <end position="367"/>
    </location>
</feature>
<dbReference type="EMBL" id="CP023344">
    <property type="protein sequence ID" value="ATC63237.1"/>
    <property type="molecule type" value="Genomic_DNA"/>
</dbReference>
<evidence type="ECO:0000256" key="2">
    <source>
        <dbReference type="SAM" id="Coils"/>
    </source>
</evidence>
<feature type="domain" description="YknX-like beta-barrel" evidence="7">
    <location>
        <begin position="244"/>
        <end position="324"/>
    </location>
</feature>
<keyword evidence="2" id="KW-0175">Coiled coil</keyword>